<dbReference type="InterPro" id="IPR050153">
    <property type="entry name" value="Metal_Ion_Import_ABC"/>
</dbReference>
<comment type="similarity">
    <text evidence="1">Belongs to the ABC transporter superfamily.</text>
</comment>
<dbReference type="GO" id="GO:0005524">
    <property type="term" value="F:ATP binding"/>
    <property type="evidence" value="ECO:0007669"/>
    <property type="project" value="UniProtKB-KW"/>
</dbReference>
<evidence type="ECO:0000256" key="3">
    <source>
        <dbReference type="ARBA" id="ARBA00022741"/>
    </source>
</evidence>
<dbReference type="AlphaFoldDB" id="A0A2N7ARA1"/>
<dbReference type="PANTHER" id="PTHR42734">
    <property type="entry name" value="METAL TRANSPORT SYSTEM ATP-BINDING PROTEIN TM_0124-RELATED"/>
    <property type="match status" value="1"/>
</dbReference>
<sequence>MKLLSVNDLSLQNEGYFAFKHVAFSLAQNEIIGIDGDNGSGKSQLLEAIANNFVSDSGTIEYTPGVRIGYLPQVNPEEIDQTVASYLEDIRQLSKDLAVRKEQLKGMITFLGISPYLNRSVRQLSTGLKRQVDFLAAVCGHPNVLLLDEPFAFQTRESIKKMLELINDLKDNGAGVIIACTEFGDDIKKVIDTEYCFSDGILKKNTQENIKQCQLIFSVYPNSIAITHDIEQYMVENVNNRIEMQVPLRIKDSIIKEMTQLNYRFEEVKNIES</sequence>
<evidence type="ECO:0000313" key="6">
    <source>
        <dbReference type="EMBL" id="PMD67900.1"/>
    </source>
</evidence>
<keyword evidence="7" id="KW-1185">Reference proteome</keyword>
<gene>
    <name evidence="6" type="ORF">CBP76_11680</name>
</gene>
<dbReference type="Pfam" id="PF00005">
    <property type="entry name" value="ABC_tran"/>
    <property type="match status" value="1"/>
</dbReference>
<protein>
    <recommendedName>
        <fullName evidence="5">ABC transporter domain-containing protein</fullName>
    </recommendedName>
</protein>
<dbReference type="GO" id="GO:0016887">
    <property type="term" value="F:ATP hydrolysis activity"/>
    <property type="evidence" value="ECO:0007669"/>
    <property type="project" value="InterPro"/>
</dbReference>
<dbReference type="RefSeq" id="WP_102197033.1">
    <property type="nucleotide sequence ID" value="NZ_NIPR01000061.1"/>
</dbReference>
<comment type="caution">
    <text evidence="6">The sequence shown here is derived from an EMBL/GenBank/DDBJ whole genome shotgun (WGS) entry which is preliminary data.</text>
</comment>
<evidence type="ECO:0000313" key="7">
    <source>
        <dbReference type="Proteomes" id="UP000235649"/>
    </source>
</evidence>
<dbReference type="OrthoDB" id="2968466at2"/>
<keyword evidence="3" id="KW-0547">Nucleotide-binding</keyword>
<dbReference type="EMBL" id="NIPR01000061">
    <property type="protein sequence ID" value="PMD67900.1"/>
    <property type="molecule type" value="Genomic_DNA"/>
</dbReference>
<dbReference type="SUPFAM" id="SSF52540">
    <property type="entry name" value="P-loop containing nucleoside triphosphate hydrolases"/>
    <property type="match status" value="1"/>
</dbReference>
<dbReference type="InterPro" id="IPR003439">
    <property type="entry name" value="ABC_transporter-like_ATP-bd"/>
</dbReference>
<keyword evidence="2" id="KW-0813">Transport</keyword>
<dbReference type="PROSITE" id="PS50893">
    <property type="entry name" value="ABC_TRANSPORTER_2"/>
    <property type="match status" value="1"/>
</dbReference>
<evidence type="ECO:0000256" key="1">
    <source>
        <dbReference type="ARBA" id="ARBA00005417"/>
    </source>
</evidence>
<evidence type="ECO:0000256" key="2">
    <source>
        <dbReference type="ARBA" id="ARBA00022448"/>
    </source>
</evidence>
<accession>A0A2N7ARA1</accession>
<dbReference type="InterPro" id="IPR027417">
    <property type="entry name" value="P-loop_NTPase"/>
</dbReference>
<proteinExistence type="inferred from homology"/>
<dbReference type="SMART" id="SM00382">
    <property type="entry name" value="AAA"/>
    <property type="match status" value="1"/>
</dbReference>
<dbReference type="InterPro" id="IPR003593">
    <property type="entry name" value="AAA+_ATPase"/>
</dbReference>
<evidence type="ECO:0000256" key="4">
    <source>
        <dbReference type="ARBA" id="ARBA00022840"/>
    </source>
</evidence>
<reference evidence="6 7" key="1">
    <citation type="submission" date="2017-05" db="EMBL/GenBank/DDBJ databases">
        <title>Lactobacillus nurukis nov., sp. nov., isolated from nuruk.</title>
        <authorList>
            <person name="Kim S.-J."/>
        </authorList>
    </citation>
    <scope>NUCLEOTIDE SEQUENCE [LARGE SCALE GENOMIC DNA]</scope>
    <source>
        <strain evidence="6 7">SYF10-1a</strain>
    </source>
</reference>
<dbReference type="Proteomes" id="UP000235649">
    <property type="component" value="Unassembled WGS sequence"/>
</dbReference>
<dbReference type="Gene3D" id="3.40.50.300">
    <property type="entry name" value="P-loop containing nucleotide triphosphate hydrolases"/>
    <property type="match status" value="1"/>
</dbReference>
<keyword evidence="4" id="KW-0067">ATP-binding</keyword>
<organism evidence="6 7">
    <name type="scientific">Companilactobacillus nuruki</name>
    <dbReference type="NCBI Taxonomy" id="1993540"/>
    <lineage>
        <taxon>Bacteria</taxon>
        <taxon>Bacillati</taxon>
        <taxon>Bacillota</taxon>
        <taxon>Bacilli</taxon>
        <taxon>Lactobacillales</taxon>
        <taxon>Lactobacillaceae</taxon>
        <taxon>Companilactobacillus</taxon>
    </lineage>
</organism>
<dbReference type="PANTHER" id="PTHR42734:SF17">
    <property type="entry name" value="METAL TRANSPORT SYSTEM ATP-BINDING PROTEIN TM_0124-RELATED"/>
    <property type="match status" value="1"/>
</dbReference>
<feature type="domain" description="ABC transporter" evidence="5">
    <location>
        <begin position="4"/>
        <end position="224"/>
    </location>
</feature>
<evidence type="ECO:0000259" key="5">
    <source>
        <dbReference type="PROSITE" id="PS50893"/>
    </source>
</evidence>
<name>A0A2N7ARA1_9LACO</name>